<evidence type="ECO:0000313" key="3">
    <source>
        <dbReference type="Proteomes" id="UP000077961"/>
    </source>
</evidence>
<dbReference type="Proteomes" id="UP000077961">
    <property type="component" value="Unassembled WGS sequence"/>
</dbReference>
<proteinExistence type="predicted"/>
<reference evidence="3 4" key="1">
    <citation type="submission" date="2016-04" db="EMBL/GenBank/DDBJ databases">
        <title>Reclassification of Paraburkholderia panaciterrae (Farh et al. 2015) Dobritsa &amp; Samadpour 2016 as a later homotypic synonym of Paraburkholderia ginsengiterrae (Farh et al. 2015) Dobritsa &amp; Samadpour 2016.</title>
        <authorList>
            <person name="Dobritsa A.P."/>
            <person name="Kutumbaka K."/>
            <person name="Samadpour M."/>
        </authorList>
    </citation>
    <scope>NUCLEOTIDE SEQUENCE [LARGE SCALE GENOMIC DNA]</scope>
    <source>
        <strain evidence="1 4">DCY85</strain>
        <strain evidence="2 3">DCY85-1</strain>
    </source>
</reference>
<accession>A0A1A9N3U0</accession>
<dbReference type="STRING" id="1462993.A6V36_32985"/>
<dbReference type="EMBL" id="LXKA01000332">
    <property type="protein sequence ID" value="OAJ56830.1"/>
    <property type="molecule type" value="Genomic_DNA"/>
</dbReference>
<name>A0A1A9N3U0_9BURK</name>
<dbReference type="EMBL" id="LXJZ01000183">
    <property type="protein sequence ID" value="OAJ56889.1"/>
    <property type="molecule type" value="Genomic_DNA"/>
</dbReference>
<dbReference type="RefSeq" id="WP_064269439.1">
    <property type="nucleotide sequence ID" value="NZ_LXJZ01000183.1"/>
</dbReference>
<evidence type="ECO:0008006" key="5">
    <source>
        <dbReference type="Google" id="ProtNLM"/>
    </source>
</evidence>
<dbReference type="AlphaFoldDB" id="A0A1A9N3U0"/>
<gene>
    <name evidence="2" type="ORF">A6V36_32985</name>
    <name evidence="1" type="ORF">A6V37_30965</name>
</gene>
<organism evidence="1 4">
    <name type="scientific">Paraburkholderia ginsengiterrae</name>
    <dbReference type="NCBI Taxonomy" id="1462993"/>
    <lineage>
        <taxon>Bacteria</taxon>
        <taxon>Pseudomonadati</taxon>
        <taxon>Pseudomonadota</taxon>
        <taxon>Betaproteobacteria</taxon>
        <taxon>Burkholderiales</taxon>
        <taxon>Burkholderiaceae</taxon>
        <taxon>Paraburkholderia</taxon>
    </lineage>
</organism>
<dbReference type="Gene3D" id="3.30.70.2340">
    <property type="entry name" value="Uncharacterised protein PF12112 family, DUF3579"/>
    <property type="match status" value="1"/>
</dbReference>
<evidence type="ECO:0000313" key="1">
    <source>
        <dbReference type="EMBL" id="OAJ56830.1"/>
    </source>
</evidence>
<comment type="caution">
    <text evidence="1">The sequence shown here is derived from an EMBL/GenBank/DDBJ whole genome shotgun (WGS) entry which is preliminary data.</text>
</comment>
<dbReference type="OrthoDB" id="9102496at2"/>
<evidence type="ECO:0000313" key="4">
    <source>
        <dbReference type="Proteomes" id="UP000078116"/>
    </source>
</evidence>
<sequence>MTTHIGTRHFLIKGRTVSGKTFRPGDWAERLTGVITLFVGERRPGIHIACTRLAMPVVQAELKCLLVASELQLVCPAAFEFVARFAQDNDLPMEVDGMPERDGPGTAVQSAFPLAEISAIPAAGF</sequence>
<evidence type="ECO:0000313" key="2">
    <source>
        <dbReference type="EMBL" id="OAJ56889.1"/>
    </source>
</evidence>
<keyword evidence="3" id="KW-1185">Reference proteome</keyword>
<dbReference type="Pfam" id="PF12112">
    <property type="entry name" value="DUF3579"/>
    <property type="match status" value="1"/>
</dbReference>
<dbReference type="InterPro" id="IPR021969">
    <property type="entry name" value="DUF3579"/>
</dbReference>
<protein>
    <recommendedName>
        <fullName evidence="5">PhnO</fullName>
    </recommendedName>
</protein>
<dbReference type="Proteomes" id="UP000078116">
    <property type="component" value="Unassembled WGS sequence"/>
</dbReference>